<dbReference type="Gene3D" id="6.10.340.10">
    <property type="match status" value="1"/>
</dbReference>
<name>A0ABP0P3N5_9DINO</name>
<dbReference type="PROSITE" id="PS50885">
    <property type="entry name" value="HAMP"/>
    <property type="match status" value="1"/>
</dbReference>
<evidence type="ECO:0000256" key="1">
    <source>
        <dbReference type="SAM" id="Phobius"/>
    </source>
</evidence>
<feature type="domain" description="HAMP" evidence="2">
    <location>
        <begin position="258"/>
        <end position="310"/>
    </location>
</feature>
<comment type="caution">
    <text evidence="3">The sequence shown here is derived from an EMBL/GenBank/DDBJ whole genome shotgun (WGS) entry which is preliminary data.</text>
</comment>
<dbReference type="SUPFAM" id="SSF158472">
    <property type="entry name" value="HAMP domain-like"/>
    <property type="match status" value="1"/>
</dbReference>
<feature type="non-terminal residue" evidence="3">
    <location>
        <position position="1"/>
    </location>
</feature>
<accession>A0ABP0P3N5</accession>
<dbReference type="Proteomes" id="UP001642464">
    <property type="component" value="Unassembled WGS sequence"/>
</dbReference>
<dbReference type="EMBL" id="CAXAMM010033025">
    <property type="protein sequence ID" value="CAK9070646.1"/>
    <property type="molecule type" value="Genomic_DNA"/>
</dbReference>
<keyword evidence="4" id="KW-1185">Reference proteome</keyword>
<organism evidence="3 4">
    <name type="scientific">Durusdinium trenchii</name>
    <dbReference type="NCBI Taxonomy" id="1381693"/>
    <lineage>
        <taxon>Eukaryota</taxon>
        <taxon>Sar</taxon>
        <taxon>Alveolata</taxon>
        <taxon>Dinophyceae</taxon>
        <taxon>Suessiales</taxon>
        <taxon>Symbiodiniaceae</taxon>
        <taxon>Durusdinium</taxon>
    </lineage>
</organism>
<dbReference type="CDD" id="cd06225">
    <property type="entry name" value="HAMP"/>
    <property type="match status" value="1"/>
</dbReference>
<dbReference type="SMART" id="SM00304">
    <property type="entry name" value="HAMP"/>
    <property type="match status" value="1"/>
</dbReference>
<proteinExistence type="predicted"/>
<reference evidence="3 4" key="1">
    <citation type="submission" date="2024-02" db="EMBL/GenBank/DDBJ databases">
        <authorList>
            <person name="Chen Y."/>
            <person name="Shah S."/>
            <person name="Dougan E. K."/>
            <person name="Thang M."/>
            <person name="Chan C."/>
        </authorList>
    </citation>
    <scope>NUCLEOTIDE SEQUENCE [LARGE SCALE GENOMIC DNA]</scope>
</reference>
<feature type="non-terminal residue" evidence="3">
    <location>
        <position position="316"/>
    </location>
</feature>
<sequence>SWHDQLFDLTRAMDMISGATWGNSEGHVAWVFRYPGKPHPELGVSDDQTVREGALAVEEFSLDDSGQIIEQIGGYAYDPRTRPWYTGAVEAGEPTFLPPYAWVNADGRAITLGLPFVEPVYDEGGRWIRGRAHGRAHGFVLVLDADGGLIAHSLPTADVPAAVEVEGVPTVPVAASMDDPRVRELAGVVDTALSAGADGRAVAAKRRNADEHGLDWRIITAIPEAELLAPVAAARASSHRATLIAVLATILLGLGAGLVATVPVRRLVREIRRVGRGELDERVRPVPSSELHQIAEAVNAMSEDLRDRARVRESLL</sequence>
<evidence type="ECO:0000313" key="3">
    <source>
        <dbReference type="EMBL" id="CAK9070646.1"/>
    </source>
</evidence>
<dbReference type="Pfam" id="PF00672">
    <property type="entry name" value="HAMP"/>
    <property type="match status" value="1"/>
</dbReference>
<keyword evidence="1" id="KW-0472">Membrane</keyword>
<keyword evidence="1" id="KW-0812">Transmembrane</keyword>
<gene>
    <name evidence="3" type="ORF">SCF082_LOCUS35102</name>
</gene>
<keyword evidence="1" id="KW-1133">Transmembrane helix</keyword>
<dbReference type="Gene3D" id="3.30.450.20">
    <property type="entry name" value="PAS domain"/>
    <property type="match status" value="1"/>
</dbReference>
<dbReference type="InterPro" id="IPR003660">
    <property type="entry name" value="HAMP_dom"/>
</dbReference>
<evidence type="ECO:0000259" key="2">
    <source>
        <dbReference type="PROSITE" id="PS50885"/>
    </source>
</evidence>
<feature type="transmembrane region" description="Helical" evidence="1">
    <location>
        <begin position="243"/>
        <end position="264"/>
    </location>
</feature>
<protein>
    <submittedName>
        <fullName evidence="3">Methyl-accepting chemotaxis protein PctB</fullName>
    </submittedName>
</protein>
<evidence type="ECO:0000313" key="4">
    <source>
        <dbReference type="Proteomes" id="UP001642464"/>
    </source>
</evidence>